<dbReference type="CDD" id="cd03392">
    <property type="entry name" value="PAP2_like_2"/>
    <property type="match status" value="1"/>
</dbReference>
<dbReference type="PANTHER" id="PTHR14969">
    <property type="entry name" value="SPHINGOSINE-1-PHOSPHATE PHOSPHOHYDROLASE"/>
    <property type="match status" value="1"/>
</dbReference>
<dbReference type="Proteomes" id="UP000054099">
    <property type="component" value="Unassembled WGS sequence"/>
</dbReference>
<dbReference type="EMBL" id="LNQN01000006">
    <property type="protein sequence ID" value="KSU80925.1"/>
    <property type="molecule type" value="Genomic_DNA"/>
</dbReference>
<evidence type="ECO:0000259" key="2">
    <source>
        <dbReference type="SMART" id="SM00014"/>
    </source>
</evidence>
<feature type="transmembrane region" description="Helical" evidence="1">
    <location>
        <begin position="90"/>
        <end position="110"/>
    </location>
</feature>
<feature type="transmembrane region" description="Helical" evidence="1">
    <location>
        <begin position="187"/>
        <end position="205"/>
    </location>
</feature>
<evidence type="ECO:0000313" key="3">
    <source>
        <dbReference type="EMBL" id="KSU80925.1"/>
    </source>
</evidence>
<dbReference type="Gene3D" id="1.20.144.10">
    <property type="entry name" value="Phosphatidic acid phosphatase type 2/haloperoxidase"/>
    <property type="match status" value="2"/>
</dbReference>
<keyword evidence="1" id="KW-0812">Transmembrane</keyword>
<feature type="transmembrane region" description="Helical" evidence="1">
    <location>
        <begin position="7"/>
        <end position="29"/>
    </location>
</feature>
<feature type="domain" description="Phosphatidic acid phosphatase type 2/haloperoxidase" evidence="2">
    <location>
        <begin position="86"/>
        <end position="202"/>
    </location>
</feature>
<feature type="transmembrane region" description="Helical" evidence="1">
    <location>
        <begin position="130"/>
        <end position="149"/>
    </location>
</feature>
<dbReference type="PANTHER" id="PTHR14969:SF13">
    <property type="entry name" value="AT30094P"/>
    <property type="match status" value="1"/>
</dbReference>
<evidence type="ECO:0000256" key="1">
    <source>
        <dbReference type="SAM" id="Phobius"/>
    </source>
</evidence>
<dbReference type="InterPro" id="IPR000326">
    <property type="entry name" value="PAP2/HPO"/>
</dbReference>
<dbReference type="SUPFAM" id="SSF48317">
    <property type="entry name" value="Acid phosphatase/Vanadium-dependent haloperoxidase"/>
    <property type="match status" value="1"/>
</dbReference>
<comment type="caution">
    <text evidence="3">The sequence shown here is derived from an EMBL/GenBank/DDBJ whole genome shotgun (WGS) entry which is preliminary data.</text>
</comment>
<feature type="transmembrane region" description="Helical" evidence="1">
    <location>
        <begin position="67"/>
        <end position="83"/>
    </location>
</feature>
<proteinExistence type="predicted"/>
<reference evidence="3 4" key="1">
    <citation type="journal article" date="2014" name="Antonie Van Leeuwenhoek">
        <title>Fictibacillus enclensis sp. nov., isolated from marine sediment.</title>
        <authorList>
            <person name="Dastager S.G."/>
            <person name="Mawlankar R."/>
            <person name="Srinivasan K."/>
            <person name="Tang S.K."/>
            <person name="Lee J.C."/>
            <person name="Ramana V.V."/>
            <person name="Shouche Y.S."/>
        </authorList>
    </citation>
    <scope>NUCLEOTIDE SEQUENCE [LARGE SCALE GENOMIC DNA]</scope>
    <source>
        <strain evidence="3 4">NIO-1003</strain>
    </source>
</reference>
<organism evidence="3 4">
    <name type="scientific">Fictibacillus enclensis</name>
    <dbReference type="NCBI Taxonomy" id="1017270"/>
    <lineage>
        <taxon>Bacteria</taxon>
        <taxon>Bacillati</taxon>
        <taxon>Bacillota</taxon>
        <taxon>Bacilli</taxon>
        <taxon>Bacillales</taxon>
        <taxon>Fictibacillaceae</taxon>
        <taxon>Fictibacillus</taxon>
    </lineage>
</organism>
<protein>
    <recommendedName>
        <fullName evidence="2">Phosphatidic acid phosphatase type 2/haloperoxidase domain-containing protein</fullName>
    </recommendedName>
</protein>
<dbReference type="SMART" id="SM00014">
    <property type="entry name" value="acidPPc"/>
    <property type="match status" value="1"/>
</dbReference>
<accession>A0A0V8J1Q6</accession>
<keyword evidence="1" id="KW-1133">Transmembrane helix</keyword>
<dbReference type="RefSeq" id="WP_061974393.1">
    <property type="nucleotide sequence ID" value="NZ_FMAV01000004.1"/>
</dbReference>
<evidence type="ECO:0000313" key="4">
    <source>
        <dbReference type="Proteomes" id="UP000054099"/>
    </source>
</evidence>
<dbReference type="InterPro" id="IPR036938">
    <property type="entry name" value="PAP2/HPO_sf"/>
</dbReference>
<feature type="transmembrane region" description="Helical" evidence="1">
    <location>
        <begin position="161"/>
        <end position="181"/>
    </location>
</feature>
<name>A0A0V8J1Q6_9BACL</name>
<dbReference type="Pfam" id="PF01569">
    <property type="entry name" value="PAP2"/>
    <property type="match status" value="1"/>
</dbReference>
<keyword evidence="4" id="KW-1185">Reference proteome</keyword>
<gene>
    <name evidence="3" type="ORF">AS030_18390</name>
</gene>
<sequence length="210" mass="23691">MKKGYSVSFWFFWGGLLSCAAFLAFSLLIHSNLVNDTDHHQLLAVYSQRTPECTSVFIFIQQLGSKNTLFPILAAGGLYLILFNRLYDVVFLFSSVWGAYVINGLLKNYFHRPRPSFGMLLQENSFGYPSRHTMLAVAFYGGIGMLIWMNKKMSDFLLMKLAVLTAAIILLIGFSMVYLGAHFPSDIMGGLLAGTSWLFFCGAWYQKARK</sequence>
<dbReference type="AlphaFoldDB" id="A0A0V8J1Q6"/>
<dbReference type="PROSITE" id="PS51257">
    <property type="entry name" value="PROKAR_LIPOPROTEIN"/>
    <property type="match status" value="1"/>
</dbReference>
<keyword evidence="1" id="KW-0472">Membrane</keyword>